<dbReference type="OrthoDB" id="5245088at2"/>
<accession>A0A0S2M4E3</accession>
<evidence type="ECO:0000313" key="5">
    <source>
        <dbReference type="Proteomes" id="UP000059574"/>
    </source>
</evidence>
<evidence type="ECO:0000313" key="4">
    <source>
        <dbReference type="EMBL" id="ALO68602.1"/>
    </source>
</evidence>
<feature type="signal peptide" evidence="2">
    <location>
        <begin position="1"/>
        <end position="19"/>
    </location>
</feature>
<dbReference type="AlphaFoldDB" id="A0A0S2M4E3"/>
<reference evidence="5" key="1">
    <citation type="submission" date="2015-11" db="EMBL/GenBank/DDBJ databases">
        <authorList>
            <person name="Kumar R."/>
            <person name="Singh D."/>
            <person name="Swarnkar M.K."/>
            <person name="Singh A.K."/>
            <person name="Kumar S."/>
        </authorList>
    </citation>
    <scope>NUCLEOTIDE SEQUENCE [LARGE SCALE GENOMIC DNA]</scope>
    <source>
        <strain evidence="5">ERGS4:06</strain>
    </source>
</reference>
<dbReference type="SUPFAM" id="SSF51261">
    <property type="entry name" value="Duplicated hybrid motif"/>
    <property type="match status" value="1"/>
</dbReference>
<dbReference type="Gene3D" id="2.70.70.10">
    <property type="entry name" value="Glucose Permease (Domain IIA)"/>
    <property type="match status" value="1"/>
</dbReference>
<dbReference type="GO" id="GO:0004222">
    <property type="term" value="F:metalloendopeptidase activity"/>
    <property type="evidence" value="ECO:0007669"/>
    <property type="project" value="TreeGrafter"/>
</dbReference>
<gene>
    <name evidence="4" type="ORF">AS189_15440</name>
</gene>
<dbReference type="EMBL" id="CP013200">
    <property type="protein sequence ID" value="ALO68602.1"/>
    <property type="molecule type" value="Genomic_DNA"/>
</dbReference>
<feature type="chain" id="PRO_5006602300" description="M23ase beta-sheet core domain-containing protein" evidence="2">
    <location>
        <begin position="20"/>
        <end position="174"/>
    </location>
</feature>
<dbReference type="InterPro" id="IPR016047">
    <property type="entry name" value="M23ase_b-sheet_dom"/>
</dbReference>
<sequence>MLGLVFSPASALVSPAVSAATISRTATAAPLPASLAWGWPLAGKPVVTRAFDPPAQPWLSGHRGVDLAAPQGAAVLAPTSGVVSFSGVVVNRSVLTITVDNGLRLSFEPVFSPLRAGDTVVRGQQIGAVKGPTHCDGSVTPSCLHWGVRDGNDYLNPLQFILDLRPSVLLSLMD</sequence>
<dbReference type="PANTHER" id="PTHR21666">
    <property type="entry name" value="PEPTIDASE-RELATED"/>
    <property type="match status" value="1"/>
</dbReference>
<proteinExistence type="predicted"/>
<dbReference type="Proteomes" id="UP000059574">
    <property type="component" value="Chromosome"/>
</dbReference>
<keyword evidence="1 2" id="KW-0732">Signal</keyword>
<evidence type="ECO:0000256" key="1">
    <source>
        <dbReference type="ARBA" id="ARBA00022729"/>
    </source>
</evidence>
<reference evidence="4 5" key="2">
    <citation type="journal article" date="2016" name="J. Biotechnol.">
        <title>Complete genome sequence of Arthrobacter alpinus ERGS4:06, a yellow pigmented bacterium tolerant to cold and radiations isolated from Sikkim Himalaya.</title>
        <authorList>
            <person name="Kumar R."/>
            <person name="Singh D."/>
            <person name="Swarnkar M.K."/>
            <person name="Singh A.K."/>
            <person name="Kumar S."/>
        </authorList>
    </citation>
    <scope>NUCLEOTIDE SEQUENCE [LARGE SCALE GENOMIC DNA]</scope>
    <source>
        <strain evidence="4 5">ERGS4:06</strain>
    </source>
</reference>
<evidence type="ECO:0000259" key="3">
    <source>
        <dbReference type="Pfam" id="PF01551"/>
    </source>
</evidence>
<dbReference type="PANTHER" id="PTHR21666:SF289">
    <property type="entry name" value="L-ALA--D-GLU ENDOPEPTIDASE"/>
    <property type="match status" value="1"/>
</dbReference>
<dbReference type="InterPro" id="IPR011055">
    <property type="entry name" value="Dup_hybrid_motif"/>
</dbReference>
<name>A0A0S2M4E3_9MICC</name>
<dbReference type="Pfam" id="PF01551">
    <property type="entry name" value="Peptidase_M23"/>
    <property type="match status" value="1"/>
</dbReference>
<feature type="domain" description="M23ase beta-sheet core" evidence="3">
    <location>
        <begin position="61"/>
        <end position="157"/>
    </location>
</feature>
<organism evidence="4 5">
    <name type="scientific">Arthrobacter alpinus</name>
    <dbReference type="NCBI Taxonomy" id="656366"/>
    <lineage>
        <taxon>Bacteria</taxon>
        <taxon>Bacillati</taxon>
        <taxon>Actinomycetota</taxon>
        <taxon>Actinomycetes</taxon>
        <taxon>Micrococcales</taxon>
        <taxon>Micrococcaceae</taxon>
        <taxon>Arthrobacter</taxon>
    </lineage>
</organism>
<protein>
    <recommendedName>
        <fullName evidence="3">M23ase beta-sheet core domain-containing protein</fullName>
    </recommendedName>
</protein>
<dbReference type="CDD" id="cd12797">
    <property type="entry name" value="M23_peptidase"/>
    <property type="match status" value="1"/>
</dbReference>
<evidence type="ECO:0000256" key="2">
    <source>
        <dbReference type="SAM" id="SignalP"/>
    </source>
</evidence>
<dbReference type="InterPro" id="IPR050570">
    <property type="entry name" value="Cell_wall_metabolism_enzyme"/>
</dbReference>